<keyword evidence="1" id="KW-0732">Signal</keyword>
<dbReference type="Proteomes" id="UP000789647">
    <property type="component" value="Chromosome"/>
</dbReference>
<dbReference type="EMBL" id="ABOSXX010000009">
    <property type="protein sequence ID" value="ELV3680075.1"/>
    <property type="molecule type" value="Genomic_DNA"/>
</dbReference>
<feature type="signal peptide" evidence="1">
    <location>
        <begin position="1"/>
        <end position="22"/>
    </location>
</feature>
<evidence type="ECO:0000256" key="1">
    <source>
        <dbReference type="SAM" id="SignalP"/>
    </source>
</evidence>
<reference evidence="3" key="2">
    <citation type="submission" date="2023-05" db="EMBL/GenBank/DDBJ databases">
        <authorList>
            <consortium name="Clinical and Environmental Microbiology Branch: Whole genome sequencing antimicrobial resistance pathogens in the healthcare setting"/>
        </authorList>
    </citation>
    <scope>NUCLEOTIDE SEQUENCE</scope>
    <source>
        <strain evidence="3">2023GN-00287</strain>
    </source>
</reference>
<organism evidence="3 4">
    <name type="scientific">Citrobacter freundii</name>
    <dbReference type="NCBI Taxonomy" id="546"/>
    <lineage>
        <taxon>Bacteria</taxon>
        <taxon>Pseudomonadati</taxon>
        <taxon>Pseudomonadota</taxon>
        <taxon>Gammaproteobacteria</taxon>
        <taxon>Enterobacterales</taxon>
        <taxon>Enterobacteriaceae</taxon>
        <taxon>Citrobacter</taxon>
        <taxon>Citrobacter freundii complex</taxon>
    </lineage>
</organism>
<feature type="chain" id="PRO_5043280350" evidence="1">
    <location>
        <begin position="23"/>
        <end position="188"/>
    </location>
</feature>
<dbReference type="Proteomes" id="UP001279522">
    <property type="component" value="Unassembled WGS sequence"/>
</dbReference>
<gene>
    <name evidence="2" type="ORF">AI2935V1_0963</name>
    <name evidence="3" type="ORF">SGX49_002503</name>
</gene>
<evidence type="ECO:0000313" key="4">
    <source>
        <dbReference type="Proteomes" id="UP001279522"/>
    </source>
</evidence>
<reference evidence="2" key="1">
    <citation type="submission" date="2022-05" db="EMBL/GenBank/DDBJ databases">
        <authorList>
            <person name="Alioto T."/>
            <person name="Alioto T."/>
            <person name="Gomez Garrido J."/>
        </authorList>
    </citation>
    <scope>NUCLEOTIDE SEQUENCE</scope>
    <source>
        <strain evidence="2">112</strain>
    </source>
</reference>
<name>A0AAE7K7B5_CITFR</name>
<protein>
    <submittedName>
        <fullName evidence="3">Uncharacterized protein</fullName>
    </submittedName>
</protein>
<dbReference type="AlphaFoldDB" id="A0AAE7K7B5"/>
<accession>A0AAE7K7B5</accession>
<evidence type="ECO:0000313" key="3">
    <source>
        <dbReference type="EMBL" id="ELV3680075.1"/>
    </source>
</evidence>
<dbReference type="EMBL" id="OW995941">
    <property type="protein sequence ID" value="CAH6568963.1"/>
    <property type="molecule type" value="Genomic_DNA"/>
</dbReference>
<proteinExistence type="predicted"/>
<sequence length="188" mass="21306">MKKRLTTLAVTGLLLLTTSAHAYDVTGRLTNWYDMKKSGWTSANGYDDVKMLNALGLKADIIGYYPWTNTFLLRQAYNTPLYLADKKTKTVRYLNLKTASGYASDLDVVYQGEDNGKGCYFSIVDTQVQLEMVNKKAEPRVLMVLPESCTNKQQLAAIKARQTEKDRQLQQWASQQSLKELCRRTGNC</sequence>
<evidence type="ECO:0000313" key="2">
    <source>
        <dbReference type="EMBL" id="CAH6568963.1"/>
    </source>
</evidence>
<dbReference type="RefSeq" id="WP_048998190.1">
    <property type="nucleotide sequence ID" value="NZ_BHWY01000013.1"/>
</dbReference>